<sequence>MKKRQNIQMLCTLLLAGSLSAAAGLTALADTVPPLGVSGNPAQTVMATSGESYDHIAICRVTNYVNVRSEASTAGAVVGKIYDDCAATILSTVGGEDGDWYQIRSGSVEGYVKAEFFITGAEAEAVASQVGTTYATVTSDSGLRLREQPSLEAAILTTLDSGTSYEVTGTQDGFAHLLIDDTLEGYVSMDYISTRVEFRQAVSLEEEEAQIREKEQQKAEAEEALRKLEQTKEENIIPANPAGDGTSHSTDAPPVIQPEENDSQGEDSAQKENGSQAAGQENGPGYYTPEGEEAVMNATREAIIAYARQFLGNPYVYGGSSLTDGADCSGFVMRIFEHFGISTGRSSRDQAAKAREIPVSEVQPGDLLFYASGDTINHVAIYIGGGQIIHAGSSKTGICIANANYRTPYKAGTFLN</sequence>
<feature type="domain" description="NlpC/P60" evidence="8">
    <location>
        <begin position="297"/>
        <end position="416"/>
    </location>
</feature>
<evidence type="ECO:0000256" key="4">
    <source>
        <dbReference type="ARBA" id="ARBA00022807"/>
    </source>
</evidence>
<feature type="domain" description="SH3b" evidence="7">
    <location>
        <begin position="47"/>
        <end position="121"/>
    </location>
</feature>
<dbReference type="SMART" id="SM00287">
    <property type="entry name" value="SH3b"/>
    <property type="match status" value="2"/>
</dbReference>
<dbReference type="Gene3D" id="3.90.1720.10">
    <property type="entry name" value="endopeptidase domain like (from Nostoc punctiforme)"/>
    <property type="match status" value="1"/>
</dbReference>
<protein>
    <submittedName>
        <fullName evidence="9">C40 family peptidase</fullName>
    </submittedName>
</protein>
<name>A0A9D2AWB9_9FIRM</name>
<evidence type="ECO:0000256" key="2">
    <source>
        <dbReference type="ARBA" id="ARBA00022670"/>
    </source>
</evidence>
<dbReference type="PANTHER" id="PTHR47053:SF1">
    <property type="entry name" value="MUREIN DD-ENDOPEPTIDASE MEPH-RELATED"/>
    <property type="match status" value="1"/>
</dbReference>
<dbReference type="Proteomes" id="UP000886780">
    <property type="component" value="Unassembled WGS sequence"/>
</dbReference>
<feature type="signal peptide" evidence="6">
    <location>
        <begin position="1"/>
        <end position="29"/>
    </location>
</feature>
<dbReference type="PROSITE" id="PS51781">
    <property type="entry name" value="SH3B"/>
    <property type="match status" value="2"/>
</dbReference>
<reference evidence="9" key="1">
    <citation type="journal article" date="2021" name="PeerJ">
        <title>Extensive microbial diversity within the chicken gut microbiome revealed by metagenomics and culture.</title>
        <authorList>
            <person name="Gilroy R."/>
            <person name="Ravi A."/>
            <person name="Getino M."/>
            <person name="Pursley I."/>
            <person name="Horton D.L."/>
            <person name="Alikhan N.F."/>
            <person name="Baker D."/>
            <person name="Gharbi K."/>
            <person name="Hall N."/>
            <person name="Watson M."/>
            <person name="Adriaenssens E.M."/>
            <person name="Foster-Nyarko E."/>
            <person name="Jarju S."/>
            <person name="Secka A."/>
            <person name="Antonio M."/>
            <person name="Oren A."/>
            <person name="Chaudhuri R.R."/>
            <person name="La Ragione R."/>
            <person name="Hildebrand F."/>
            <person name="Pallen M.J."/>
        </authorList>
    </citation>
    <scope>NUCLEOTIDE SEQUENCE</scope>
    <source>
        <strain evidence="9">ChiGjej4B4-12881</strain>
    </source>
</reference>
<evidence type="ECO:0000256" key="5">
    <source>
        <dbReference type="SAM" id="MobiDB-lite"/>
    </source>
</evidence>
<evidence type="ECO:0000313" key="10">
    <source>
        <dbReference type="Proteomes" id="UP000886780"/>
    </source>
</evidence>
<dbReference type="EMBL" id="DXEU01000106">
    <property type="protein sequence ID" value="HIX52343.1"/>
    <property type="molecule type" value="Genomic_DNA"/>
</dbReference>
<evidence type="ECO:0000259" key="7">
    <source>
        <dbReference type="PROSITE" id="PS51781"/>
    </source>
</evidence>
<dbReference type="PANTHER" id="PTHR47053">
    <property type="entry name" value="MUREIN DD-ENDOPEPTIDASE MEPH-RELATED"/>
    <property type="match status" value="1"/>
</dbReference>
<dbReference type="Pfam" id="PF00877">
    <property type="entry name" value="NLPC_P60"/>
    <property type="match status" value="1"/>
</dbReference>
<comment type="similarity">
    <text evidence="1">Belongs to the peptidase C40 family.</text>
</comment>
<evidence type="ECO:0000256" key="1">
    <source>
        <dbReference type="ARBA" id="ARBA00007074"/>
    </source>
</evidence>
<evidence type="ECO:0000256" key="3">
    <source>
        <dbReference type="ARBA" id="ARBA00022801"/>
    </source>
</evidence>
<organism evidence="9 10">
    <name type="scientific">Candidatus Lachnoclostridium stercoripullorum</name>
    <dbReference type="NCBI Taxonomy" id="2838635"/>
    <lineage>
        <taxon>Bacteria</taxon>
        <taxon>Bacillati</taxon>
        <taxon>Bacillota</taxon>
        <taxon>Clostridia</taxon>
        <taxon>Lachnospirales</taxon>
        <taxon>Lachnospiraceae</taxon>
    </lineage>
</organism>
<keyword evidence="4" id="KW-0788">Thiol protease</keyword>
<dbReference type="Gene3D" id="2.30.30.40">
    <property type="entry name" value="SH3 Domains"/>
    <property type="match status" value="2"/>
</dbReference>
<dbReference type="AlphaFoldDB" id="A0A9D2AWB9"/>
<evidence type="ECO:0000313" key="9">
    <source>
        <dbReference type="EMBL" id="HIX52343.1"/>
    </source>
</evidence>
<dbReference type="InterPro" id="IPR038765">
    <property type="entry name" value="Papain-like_cys_pep_sf"/>
</dbReference>
<comment type="caution">
    <text evidence="9">The sequence shown here is derived from an EMBL/GenBank/DDBJ whole genome shotgun (WGS) entry which is preliminary data.</text>
</comment>
<dbReference type="InterPro" id="IPR000064">
    <property type="entry name" value="NLP_P60_dom"/>
</dbReference>
<keyword evidence="6" id="KW-0732">Signal</keyword>
<feature type="region of interest" description="Disordered" evidence="5">
    <location>
        <begin position="231"/>
        <end position="290"/>
    </location>
</feature>
<dbReference type="GO" id="GO:0006508">
    <property type="term" value="P:proteolysis"/>
    <property type="evidence" value="ECO:0007669"/>
    <property type="project" value="UniProtKB-KW"/>
</dbReference>
<feature type="chain" id="PRO_5039065929" evidence="6">
    <location>
        <begin position="30"/>
        <end position="416"/>
    </location>
</feature>
<dbReference type="Pfam" id="PF08239">
    <property type="entry name" value="SH3_3"/>
    <property type="match status" value="2"/>
</dbReference>
<keyword evidence="2" id="KW-0645">Protease</keyword>
<reference evidence="9" key="2">
    <citation type="submission" date="2021-04" db="EMBL/GenBank/DDBJ databases">
        <authorList>
            <person name="Gilroy R."/>
        </authorList>
    </citation>
    <scope>NUCLEOTIDE SEQUENCE</scope>
    <source>
        <strain evidence="9">ChiGjej4B4-12881</strain>
    </source>
</reference>
<feature type="domain" description="SH3b" evidence="7">
    <location>
        <begin position="132"/>
        <end position="196"/>
    </location>
</feature>
<dbReference type="PROSITE" id="PS51935">
    <property type="entry name" value="NLPC_P60"/>
    <property type="match status" value="1"/>
</dbReference>
<keyword evidence="3" id="KW-0378">Hydrolase</keyword>
<dbReference type="GO" id="GO:0008234">
    <property type="term" value="F:cysteine-type peptidase activity"/>
    <property type="evidence" value="ECO:0007669"/>
    <property type="project" value="UniProtKB-KW"/>
</dbReference>
<evidence type="ECO:0000256" key="6">
    <source>
        <dbReference type="SAM" id="SignalP"/>
    </source>
</evidence>
<proteinExistence type="inferred from homology"/>
<accession>A0A9D2AWB9</accession>
<dbReference type="SUPFAM" id="SSF54001">
    <property type="entry name" value="Cysteine proteinases"/>
    <property type="match status" value="1"/>
</dbReference>
<dbReference type="InterPro" id="IPR003646">
    <property type="entry name" value="SH3-like_bac-type"/>
</dbReference>
<dbReference type="InterPro" id="IPR051202">
    <property type="entry name" value="Peptidase_C40"/>
</dbReference>
<gene>
    <name evidence="9" type="ORF">IAA28_06025</name>
</gene>
<evidence type="ECO:0000259" key="8">
    <source>
        <dbReference type="PROSITE" id="PS51935"/>
    </source>
</evidence>